<evidence type="ECO:0000313" key="1">
    <source>
        <dbReference type="EMBL" id="MDR6536331.1"/>
    </source>
</evidence>
<dbReference type="Proteomes" id="UP001184230">
    <property type="component" value="Unassembled WGS sequence"/>
</dbReference>
<protein>
    <recommendedName>
        <fullName evidence="3">SbsA Ig-like domain-containing protein</fullName>
    </recommendedName>
</protein>
<dbReference type="RefSeq" id="WP_309901260.1">
    <property type="nucleotide sequence ID" value="NZ_JAVDRF010000004.1"/>
</dbReference>
<gene>
    <name evidence="1" type="ORF">J2739_002104</name>
</gene>
<evidence type="ECO:0008006" key="3">
    <source>
        <dbReference type="Google" id="ProtNLM"/>
    </source>
</evidence>
<comment type="caution">
    <text evidence="1">The sequence shown here is derived from an EMBL/GenBank/DDBJ whole genome shotgun (WGS) entry which is preliminary data.</text>
</comment>
<dbReference type="EMBL" id="JAVDRF010000004">
    <property type="protein sequence ID" value="MDR6536331.1"/>
    <property type="molecule type" value="Genomic_DNA"/>
</dbReference>
<accession>A0ABU1ND31</accession>
<reference evidence="1 2" key="1">
    <citation type="submission" date="2023-07" db="EMBL/GenBank/DDBJ databases">
        <title>Sorghum-associated microbial communities from plants grown in Nebraska, USA.</title>
        <authorList>
            <person name="Schachtman D."/>
        </authorList>
    </citation>
    <scope>NUCLEOTIDE SEQUENCE [LARGE SCALE GENOMIC DNA]</scope>
    <source>
        <strain evidence="1 2">DS1781</strain>
    </source>
</reference>
<name>A0ABU1ND31_9BURK</name>
<organism evidence="1 2">
    <name type="scientific">Variovorax soli</name>
    <dbReference type="NCBI Taxonomy" id="376815"/>
    <lineage>
        <taxon>Bacteria</taxon>
        <taxon>Pseudomonadati</taxon>
        <taxon>Pseudomonadota</taxon>
        <taxon>Betaproteobacteria</taxon>
        <taxon>Burkholderiales</taxon>
        <taxon>Comamonadaceae</taxon>
        <taxon>Variovorax</taxon>
    </lineage>
</organism>
<proteinExistence type="predicted"/>
<evidence type="ECO:0000313" key="2">
    <source>
        <dbReference type="Proteomes" id="UP001184230"/>
    </source>
</evidence>
<keyword evidence="2" id="KW-1185">Reference proteome</keyword>
<dbReference type="PROSITE" id="PS51257">
    <property type="entry name" value="PROKAR_LIPOPROTEIN"/>
    <property type="match status" value="1"/>
</dbReference>
<sequence>MKLHRWAGVTGLAIALACGPSQARQPTARVVEVQPSGPEVPANLLRISMRFAASVEGALLPRLSLMRADGRPIEEPFLEQELWSPGGKVLTIMMHPGRVKSGLNARAAMGPIFSTGDEVALALDGRPIKRWRVGPADETGPVASAWKVSDVRVESKEPLVVRLDAPIDGRDADYLAVADAHKRRVPGRARLTDGENTWTFTPNARWRAGTYQLVARGTLEDSAGNRLGGQFETSMDSPPGQPVDAMLAFTVGRSRRPSHGVDQ</sequence>